<gene>
    <name evidence="2" type="ORF">HCJ94_16610</name>
</gene>
<evidence type="ECO:0000313" key="3">
    <source>
        <dbReference type="Proteomes" id="UP000783871"/>
    </source>
</evidence>
<proteinExistence type="predicted"/>
<dbReference type="Proteomes" id="UP000783871">
    <property type="component" value="Unassembled WGS sequence"/>
</dbReference>
<evidence type="ECO:0000256" key="1">
    <source>
        <dbReference type="SAM" id="MobiDB-lite"/>
    </source>
</evidence>
<comment type="caution">
    <text evidence="2">The sequence shown here is derived from an EMBL/GenBank/DDBJ whole genome shotgun (WGS) entry which is preliminary data.</text>
</comment>
<keyword evidence="3" id="KW-1185">Reference proteome</keyword>
<evidence type="ECO:0000313" key="2">
    <source>
        <dbReference type="EMBL" id="NJP33558.1"/>
    </source>
</evidence>
<reference evidence="2 3" key="1">
    <citation type="submission" date="2020-03" db="EMBL/GenBank/DDBJ databases">
        <title>WGS of actinomycetes isolated from Thailand.</title>
        <authorList>
            <person name="Thawai C."/>
        </authorList>
    </citation>
    <scope>NUCLEOTIDE SEQUENCE [LARGE SCALE GENOMIC DNA]</scope>
    <source>
        <strain evidence="2 3">HSS6-12</strain>
    </source>
</reference>
<name>A0ABX0Z8V3_9ACTN</name>
<organism evidence="2 3">
    <name type="scientific">Micromonospora thermarum</name>
    <dbReference type="NCBI Taxonomy" id="2720024"/>
    <lineage>
        <taxon>Bacteria</taxon>
        <taxon>Bacillati</taxon>
        <taxon>Actinomycetota</taxon>
        <taxon>Actinomycetes</taxon>
        <taxon>Micromonosporales</taxon>
        <taxon>Micromonosporaceae</taxon>
        <taxon>Micromonospora</taxon>
    </lineage>
</organism>
<feature type="region of interest" description="Disordered" evidence="1">
    <location>
        <begin position="36"/>
        <end position="58"/>
    </location>
</feature>
<sequence length="727" mass="76773">MPGRPQSARVRRTGTTLAGRLVAVGSAVALMLGGQPAHGGARPAAPPPAPAASITPPEHAAEPTYEVTLITGDRVRTSADGTRVTVTRAPGRDGIRFSSYGTAAHRYVVPEDARPLVTDGLLDRRLFDVTGLVRAGYHDARRADLPLVVAGGADLPGVRAVRRPDAAGATAAVLPKSDAGRAWRAISSGAAGIGRISLDAPRVDPATSPAGRTGRAPASTTQETETHQLTVAHLDAAGAPTTRAETTVFDRAGEIRAVLHGTGDTATVRLPKGDYVLVGDVVDFGRPDAPWYRLVQPRLTLDRDAAVTVDARRAAPVTTTVPRAEARPVLVELGFDRPAADGAGFRLSLIADDFVGLHAGHLGPEVAAEELTSYLSSTWAVPGARGDFRNSPFTYGLLDTRRGSFFTGFQRRVSDAGLATVNSRLNQQVPGRQATKSLFSIAPGVTGTVGSLLPYDLPARVTHHLDASPVEWSAAFGENRPDGSGLPAEVTALGQGYQTYQAGRAYSDRWNAAAFGPLLDFAGHAGRQGDRMWFGVPMFSDQDGHRGGSLTDSASTRLYRGDQLVGESAAVDVTATVAPGPAAFRVEKRTTRPSISGLSTRIDATWTFRSEGSGAGTEWLPIWVVRYAPTVDDRNQSRATPVTVLPVTLIAQPEARVGTVRRLTVQVSGDQGRTWRSALVVPAGDRAYRAVFRTPSGATTVSLRATLVDSHGNRLTQTIINAYPLVR</sequence>
<dbReference type="EMBL" id="JAATEO010000017">
    <property type="protein sequence ID" value="NJP33558.1"/>
    <property type="molecule type" value="Genomic_DNA"/>
</dbReference>
<feature type="region of interest" description="Disordered" evidence="1">
    <location>
        <begin position="200"/>
        <end position="226"/>
    </location>
</feature>
<protein>
    <submittedName>
        <fullName evidence="2">Peptidase S8</fullName>
    </submittedName>
</protein>
<accession>A0ABX0Z8V3</accession>
<dbReference type="RefSeq" id="WP_168001932.1">
    <property type="nucleotide sequence ID" value="NZ_JAATEO010000017.1"/>
</dbReference>